<evidence type="ECO:0000313" key="1">
    <source>
        <dbReference type="EMBL" id="CED91949.1"/>
    </source>
</evidence>
<organism evidence="1">
    <name type="scientific">Actinomyces succiniciruminis</name>
    <dbReference type="NCBI Taxonomy" id="1522002"/>
    <lineage>
        <taxon>Bacteria</taxon>
        <taxon>Bacillati</taxon>
        <taxon>Actinomycetota</taxon>
        <taxon>Actinomycetes</taxon>
        <taxon>Actinomycetales</taxon>
        <taxon>Actinomycetaceae</taxon>
        <taxon>Actinomyces</taxon>
    </lineage>
</organism>
<protein>
    <submittedName>
        <fullName evidence="1">Uncharacterized protein</fullName>
    </submittedName>
</protein>
<accession>A0A1L7RLD0</accession>
<dbReference type="AlphaFoldDB" id="A0A1L7RLD0"/>
<dbReference type="RefSeq" id="WP_136192950.1">
    <property type="nucleotide sequence ID" value="NZ_LK995526.1"/>
</dbReference>
<name>A0A1L7RLD0_9ACTO</name>
<reference evidence="1" key="1">
    <citation type="submission" date="2014-07" db="EMBL/GenBank/DDBJ databases">
        <authorList>
            <person name="Zhang J.E."/>
            <person name="Yang H."/>
            <person name="Guo J."/>
            <person name="Deng Z."/>
            <person name="Luo H."/>
            <person name="Luo M."/>
            <person name="Zhao B."/>
        </authorList>
    </citation>
    <scope>NUCLEOTIDE SEQUENCE</scope>
    <source>
        <strain evidence="1">AM4</strain>
    </source>
</reference>
<gene>
    <name evidence="1" type="ORF">AAM4_2117</name>
</gene>
<dbReference type="EMBL" id="LK995526">
    <property type="protein sequence ID" value="CED91949.1"/>
    <property type="molecule type" value="Genomic_DNA"/>
</dbReference>
<sequence>MYTWEIAPGAYNHLVDVLTDALNLGEAAKIERTPQGGTFVTAPNEIASAWGSTHRHDGVELNFMQIYTPGHDSPDKLGNIIETALNWRSHIVITADTDEEGITQWVVQHPEPHPEA</sequence>
<proteinExistence type="predicted"/>